<dbReference type="InterPro" id="IPR003439">
    <property type="entry name" value="ABC_transporter-like_ATP-bd"/>
</dbReference>
<dbReference type="PROSITE" id="PS50893">
    <property type="entry name" value="ABC_TRANSPORTER_2"/>
    <property type="match status" value="1"/>
</dbReference>
<protein>
    <recommendedName>
        <fullName evidence="9">Molybdate/tungstate import ATP-binding protein WtpC</fullName>
        <ecNumber evidence="8">7.3.2.6</ecNumber>
    </recommendedName>
</protein>
<dbReference type="InterPro" id="IPR017871">
    <property type="entry name" value="ABC_transporter-like_CS"/>
</dbReference>
<dbReference type="Proteomes" id="UP001430377">
    <property type="component" value="Unassembled WGS sequence"/>
</dbReference>
<evidence type="ECO:0000256" key="5">
    <source>
        <dbReference type="ARBA" id="ARBA00022840"/>
    </source>
</evidence>
<dbReference type="EMBL" id="RKLR01000003">
    <property type="protein sequence ID" value="MBX0323683.1"/>
    <property type="molecule type" value="Genomic_DNA"/>
</dbReference>
<accession>A0AAW4PTH5</accession>
<keyword evidence="4" id="KW-0547">Nucleotide-binding</keyword>
<name>A0AAW4PTH5_9EURY</name>
<evidence type="ECO:0000313" key="13">
    <source>
        <dbReference type="EMBL" id="MBX0323683.1"/>
    </source>
</evidence>
<evidence type="ECO:0000256" key="2">
    <source>
        <dbReference type="ARBA" id="ARBA00022448"/>
    </source>
</evidence>
<comment type="caution">
    <text evidence="13">The sequence shown here is derived from an EMBL/GenBank/DDBJ whole genome shotgun (WGS) entry which is preliminary data.</text>
</comment>
<reference evidence="13 14" key="1">
    <citation type="submission" date="2021-06" db="EMBL/GenBank/DDBJ databases">
        <title>Halomicroarcula sp. a new haloarchaeum isolated from saline soil.</title>
        <authorList>
            <person name="Duran-Viseras A."/>
            <person name="Sanchez-Porro C."/>
            <person name="Ventosa A."/>
        </authorList>
    </citation>
    <scope>NUCLEOTIDE SEQUENCE [LARGE SCALE GENOMIC DNA]</scope>
    <source>
        <strain evidence="13 14">F13</strain>
    </source>
</reference>
<evidence type="ECO:0000256" key="8">
    <source>
        <dbReference type="ARBA" id="ARBA00039025"/>
    </source>
</evidence>
<dbReference type="Pfam" id="PF00005">
    <property type="entry name" value="ABC_tran"/>
    <property type="match status" value="1"/>
</dbReference>
<dbReference type="FunFam" id="3.40.50.300:FF:000425">
    <property type="entry name" value="Probable ABC transporter, ATP-binding subunit"/>
    <property type="match status" value="1"/>
</dbReference>
<evidence type="ECO:0000256" key="7">
    <source>
        <dbReference type="ARBA" id="ARBA00038781"/>
    </source>
</evidence>
<comment type="subunit">
    <text evidence="7">The complex is composed of two ATP-binding proteins (WtpC), two transmembrane proteins (WtpB) and a solute-binding protein (WtpA).</text>
</comment>
<dbReference type="Gene3D" id="3.40.50.300">
    <property type="entry name" value="P-loop containing nucleotide triphosphate hydrolases"/>
    <property type="match status" value="1"/>
</dbReference>
<evidence type="ECO:0000256" key="9">
    <source>
        <dbReference type="ARBA" id="ARBA00041133"/>
    </source>
</evidence>
<comment type="similarity">
    <text evidence="6">Belongs to the ABC transporter superfamily. Sulfate/tungstate importer (TC 3.A.1.6) family.</text>
</comment>
<comment type="catalytic activity">
    <reaction evidence="10">
        <text>tungstate(in) + ATP + H2O = tungstate(out) + ADP + phosphate + H(+)</text>
        <dbReference type="Rhea" id="RHEA:35027"/>
        <dbReference type="ChEBI" id="CHEBI:15377"/>
        <dbReference type="ChEBI" id="CHEBI:15378"/>
        <dbReference type="ChEBI" id="CHEBI:30616"/>
        <dbReference type="ChEBI" id="CHEBI:43474"/>
        <dbReference type="ChEBI" id="CHEBI:46502"/>
        <dbReference type="ChEBI" id="CHEBI:456216"/>
        <dbReference type="EC" id="7.3.2.6"/>
    </reaction>
</comment>
<feature type="domain" description="ABC transporter" evidence="12">
    <location>
        <begin position="12"/>
        <end position="244"/>
    </location>
</feature>
<dbReference type="PANTHER" id="PTHR42788:SF13">
    <property type="entry name" value="ALIPHATIC SULFONATES IMPORT ATP-BINDING PROTEIN SSUB"/>
    <property type="match status" value="1"/>
</dbReference>
<evidence type="ECO:0000256" key="11">
    <source>
        <dbReference type="ARBA" id="ARBA00057369"/>
    </source>
</evidence>
<dbReference type="InterPro" id="IPR050166">
    <property type="entry name" value="ABC_transporter_ATP-bind"/>
</dbReference>
<evidence type="ECO:0000256" key="3">
    <source>
        <dbReference type="ARBA" id="ARBA00022505"/>
    </source>
</evidence>
<dbReference type="PROSITE" id="PS00211">
    <property type="entry name" value="ABC_TRANSPORTER_1"/>
    <property type="match status" value="1"/>
</dbReference>
<evidence type="ECO:0000256" key="4">
    <source>
        <dbReference type="ARBA" id="ARBA00022741"/>
    </source>
</evidence>
<evidence type="ECO:0000256" key="1">
    <source>
        <dbReference type="ARBA" id="ARBA00004236"/>
    </source>
</evidence>
<evidence type="ECO:0000259" key="12">
    <source>
        <dbReference type="PROSITE" id="PS50893"/>
    </source>
</evidence>
<evidence type="ECO:0000313" key="14">
    <source>
        <dbReference type="Proteomes" id="UP001430377"/>
    </source>
</evidence>
<dbReference type="GO" id="GO:0005886">
    <property type="term" value="C:plasma membrane"/>
    <property type="evidence" value="ECO:0007669"/>
    <property type="project" value="UniProtKB-SubCell"/>
</dbReference>
<dbReference type="GO" id="GO:1901238">
    <property type="term" value="F:ABC-type tungstate transporter activity"/>
    <property type="evidence" value="ECO:0007669"/>
    <property type="project" value="UniProtKB-EC"/>
</dbReference>
<keyword evidence="14" id="KW-1185">Reference proteome</keyword>
<dbReference type="SUPFAM" id="SSF52540">
    <property type="entry name" value="P-loop containing nucleoside triphosphate hydrolases"/>
    <property type="match status" value="1"/>
</dbReference>
<evidence type="ECO:0000256" key="6">
    <source>
        <dbReference type="ARBA" id="ARBA00038307"/>
    </source>
</evidence>
<dbReference type="PANTHER" id="PTHR42788">
    <property type="entry name" value="TAURINE IMPORT ATP-BINDING PROTEIN-RELATED"/>
    <property type="match status" value="1"/>
</dbReference>
<dbReference type="RefSeq" id="WP_220618637.1">
    <property type="nucleotide sequence ID" value="NZ_RKLR01000003.1"/>
</dbReference>
<proteinExistence type="inferred from homology"/>
<dbReference type="SMART" id="SM00382">
    <property type="entry name" value="AAA"/>
    <property type="match status" value="1"/>
</dbReference>
<dbReference type="CDD" id="cd03293">
    <property type="entry name" value="ABC_NrtD_SsuB_transporters"/>
    <property type="match status" value="1"/>
</dbReference>
<keyword evidence="5 13" id="KW-0067">ATP-binding</keyword>
<dbReference type="GO" id="GO:0016887">
    <property type="term" value="F:ATP hydrolysis activity"/>
    <property type="evidence" value="ECO:0007669"/>
    <property type="project" value="InterPro"/>
</dbReference>
<keyword evidence="2" id="KW-0813">Transport</keyword>
<dbReference type="InterPro" id="IPR003593">
    <property type="entry name" value="AAA+_ATPase"/>
</dbReference>
<keyword evidence="3" id="KW-0500">Molybdenum</keyword>
<comment type="function">
    <text evidence="11">Part of the ABC transporter complex WtpABC involved in molybdate/tungstate import. Responsible for energy coupling to the transport system.</text>
</comment>
<evidence type="ECO:0000256" key="10">
    <source>
        <dbReference type="ARBA" id="ARBA00047936"/>
    </source>
</evidence>
<dbReference type="InterPro" id="IPR027417">
    <property type="entry name" value="P-loop_NTPase"/>
</dbReference>
<dbReference type="EC" id="7.3.2.6" evidence="8"/>
<dbReference type="GO" id="GO:0005524">
    <property type="term" value="F:ATP binding"/>
    <property type="evidence" value="ECO:0007669"/>
    <property type="project" value="UniProtKB-KW"/>
</dbReference>
<organism evidence="13 14">
    <name type="scientific">Haloarcula rubra</name>
    <dbReference type="NCBI Taxonomy" id="2487747"/>
    <lineage>
        <taxon>Archaea</taxon>
        <taxon>Methanobacteriati</taxon>
        <taxon>Methanobacteriota</taxon>
        <taxon>Stenosarchaea group</taxon>
        <taxon>Halobacteria</taxon>
        <taxon>Halobacteriales</taxon>
        <taxon>Haloarculaceae</taxon>
        <taxon>Haloarcula</taxon>
    </lineage>
</organism>
<comment type="subcellular location">
    <subcellularLocation>
        <location evidence="1">Cell membrane</location>
    </subcellularLocation>
</comment>
<sequence>MAVEDPTETPRVRIDGVGKQYDSAQGPVQALDDVTFDVEAGEFVCIVGPSGCGKTTLFRIIAGLEAPTNGTVSLDGDPVDGPGPDLGLVFQEYHLFPWRTVAGNVGFGLEKTDTVDSGERRRRVQELVDLVGLDGFEDSYPRDLSGGMKQRVALARALAVDPGLLLMDEPFGAVDAQTKKMLQDELLDIWTETGKTILFVTHDVEEAVKLADRVVVMAKEPGRVREVVDVDIERPRNRSDDAFGTHYQRLLDLIQE</sequence>
<dbReference type="AlphaFoldDB" id="A0AAW4PTH5"/>
<gene>
    <name evidence="13" type="ORF">EGH21_11650</name>
</gene>